<evidence type="ECO:0000313" key="3">
    <source>
        <dbReference type="Proteomes" id="UP000607653"/>
    </source>
</evidence>
<gene>
    <name evidence="2" type="ORF">HUJ06_013307</name>
</gene>
<feature type="compositionally biased region" description="Basic residues" evidence="1">
    <location>
        <begin position="1"/>
        <end position="23"/>
    </location>
</feature>
<sequence>MSKIKKKNPKKKKIANKRNHRYGHPAISESTKFQPQGIAALQDLDLDFIISVWMQD</sequence>
<evidence type="ECO:0000256" key="1">
    <source>
        <dbReference type="SAM" id="MobiDB-lite"/>
    </source>
</evidence>
<proteinExistence type="predicted"/>
<comment type="caution">
    <text evidence="2">The sequence shown here is derived from an EMBL/GenBank/DDBJ whole genome shotgun (WGS) entry which is preliminary data.</text>
</comment>
<dbReference type="AlphaFoldDB" id="A0A822YY26"/>
<dbReference type="Proteomes" id="UP000607653">
    <property type="component" value="Unassembled WGS sequence"/>
</dbReference>
<reference evidence="2 3" key="1">
    <citation type="journal article" date="2020" name="Mol. Biol. Evol.">
        <title>Distinct Expression and Methylation Patterns for Genes with Different Fates following a Single Whole-Genome Duplication in Flowering Plants.</title>
        <authorList>
            <person name="Shi T."/>
            <person name="Rahmani R.S."/>
            <person name="Gugger P.F."/>
            <person name="Wang M."/>
            <person name="Li H."/>
            <person name="Zhang Y."/>
            <person name="Li Z."/>
            <person name="Wang Q."/>
            <person name="Van de Peer Y."/>
            <person name="Marchal K."/>
            <person name="Chen J."/>
        </authorList>
    </citation>
    <scope>NUCLEOTIDE SEQUENCE [LARGE SCALE GENOMIC DNA]</scope>
    <source>
        <tissue evidence="2">Leaf</tissue>
    </source>
</reference>
<organism evidence="2 3">
    <name type="scientific">Nelumbo nucifera</name>
    <name type="common">Sacred lotus</name>
    <dbReference type="NCBI Taxonomy" id="4432"/>
    <lineage>
        <taxon>Eukaryota</taxon>
        <taxon>Viridiplantae</taxon>
        <taxon>Streptophyta</taxon>
        <taxon>Embryophyta</taxon>
        <taxon>Tracheophyta</taxon>
        <taxon>Spermatophyta</taxon>
        <taxon>Magnoliopsida</taxon>
        <taxon>Proteales</taxon>
        <taxon>Nelumbonaceae</taxon>
        <taxon>Nelumbo</taxon>
    </lineage>
</organism>
<evidence type="ECO:0000313" key="2">
    <source>
        <dbReference type="EMBL" id="DAD38984.1"/>
    </source>
</evidence>
<keyword evidence="3" id="KW-1185">Reference proteome</keyword>
<protein>
    <submittedName>
        <fullName evidence="2">Uncharacterized protein</fullName>
    </submittedName>
</protein>
<name>A0A822YY26_NELNU</name>
<feature type="region of interest" description="Disordered" evidence="1">
    <location>
        <begin position="1"/>
        <end position="29"/>
    </location>
</feature>
<accession>A0A822YY26</accession>
<dbReference type="EMBL" id="DUZY01000005">
    <property type="protein sequence ID" value="DAD38984.1"/>
    <property type="molecule type" value="Genomic_DNA"/>
</dbReference>